<dbReference type="AlphaFoldDB" id="A0A4Y8LFQ2"/>
<dbReference type="Gene3D" id="3.50.30.60">
    <property type="entry name" value="LD-carboxypeptidase A C-terminal domain-like"/>
    <property type="match status" value="1"/>
</dbReference>
<dbReference type="PANTHER" id="PTHR30237:SF2">
    <property type="entry name" value="MUREIN TETRAPEPTIDE CARBOXYPEPTIDASE"/>
    <property type="match status" value="1"/>
</dbReference>
<dbReference type="InterPro" id="IPR029062">
    <property type="entry name" value="Class_I_gatase-like"/>
</dbReference>
<comment type="caution">
    <text evidence="9">The sequence shown here is derived from an EMBL/GenBank/DDBJ whole genome shotgun (WGS) entry which is preliminary data.</text>
</comment>
<dbReference type="PANTHER" id="PTHR30237">
    <property type="entry name" value="MURAMOYLTETRAPEPTIDE CARBOXYPEPTIDASE"/>
    <property type="match status" value="1"/>
</dbReference>
<dbReference type="Pfam" id="PF17676">
    <property type="entry name" value="Peptidase_S66C"/>
    <property type="match status" value="1"/>
</dbReference>
<evidence type="ECO:0000256" key="2">
    <source>
        <dbReference type="ARBA" id="ARBA00022645"/>
    </source>
</evidence>
<dbReference type="RefSeq" id="WP_134382340.1">
    <property type="nucleotide sequence ID" value="NZ_SORX01000008.1"/>
</dbReference>
<feature type="domain" description="LD-carboxypeptidase N-terminal" evidence="7">
    <location>
        <begin position="13"/>
        <end position="129"/>
    </location>
</feature>
<evidence type="ECO:0000259" key="8">
    <source>
        <dbReference type="Pfam" id="PF17676"/>
    </source>
</evidence>
<feature type="active site" description="Charge relay system" evidence="6">
    <location>
        <position position="207"/>
    </location>
</feature>
<evidence type="ECO:0000256" key="3">
    <source>
        <dbReference type="ARBA" id="ARBA00022670"/>
    </source>
</evidence>
<feature type="domain" description="LD-carboxypeptidase C-terminal" evidence="8">
    <location>
        <begin position="176"/>
        <end position="292"/>
    </location>
</feature>
<gene>
    <name evidence="9" type="ORF">E2626_13690</name>
</gene>
<feature type="active site" description="Nucleophile" evidence="6">
    <location>
        <position position="109"/>
    </location>
</feature>
<protein>
    <submittedName>
        <fullName evidence="9">LD-carboxypeptidase</fullName>
    </submittedName>
</protein>
<evidence type="ECO:0000256" key="5">
    <source>
        <dbReference type="ARBA" id="ARBA00022825"/>
    </source>
</evidence>
<sequence>MILPKALKSGDTVGFIAPASPPDLKNMERSLAFFTSLGLKVKEGKHLRNVNGYLAGTDEERVEDLHAMFSDPEVKAVICAGGGYGTGRIADKIDYDLIRNHPKIFWGYSDITYLHTAIRQETGLVTFHGPMPASDVGKDEFHELSGKMFAQLFEPRELHYSEAISELSVIAEGAATGELTGGNLTLLMSTLNTKHEIDMKDKILLIEEVGEEPYRIDAMLSQLRSAGKLHEVNGIVAGDFKHAEPTNGKPSLSLEEVLQHYLGDLGIPVVSGFKIGHCEPHFSVPLGVNAKLSAGEKTLTLLPGVEW</sequence>
<dbReference type="EMBL" id="SORX01000008">
    <property type="protein sequence ID" value="TFD99826.1"/>
    <property type="molecule type" value="Genomic_DNA"/>
</dbReference>
<dbReference type="InterPro" id="IPR027461">
    <property type="entry name" value="Carboxypeptidase_A_C_sf"/>
</dbReference>
<dbReference type="Pfam" id="PF02016">
    <property type="entry name" value="Peptidase_S66"/>
    <property type="match status" value="1"/>
</dbReference>
<dbReference type="GO" id="GO:0004180">
    <property type="term" value="F:carboxypeptidase activity"/>
    <property type="evidence" value="ECO:0007669"/>
    <property type="project" value="UniProtKB-KW"/>
</dbReference>
<dbReference type="CDD" id="cd07025">
    <property type="entry name" value="Peptidase_S66"/>
    <property type="match status" value="1"/>
</dbReference>
<dbReference type="GO" id="GO:0006508">
    <property type="term" value="P:proteolysis"/>
    <property type="evidence" value="ECO:0007669"/>
    <property type="project" value="UniProtKB-KW"/>
</dbReference>
<keyword evidence="2 9" id="KW-0121">Carboxypeptidase</keyword>
<dbReference type="OrthoDB" id="9807329at2"/>
<proteinExistence type="inferred from homology"/>
<evidence type="ECO:0000256" key="4">
    <source>
        <dbReference type="ARBA" id="ARBA00022801"/>
    </source>
</evidence>
<dbReference type="InterPro" id="IPR003507">
    <property type="entry name" value="S66_fam"/>
</dbReference>
<keyword evidence="4" id="KW-0378">Hydrolase</keyword>
<evidence type="ECO:0000259" key="7">
    <source>
        <dbReference type="Pfam" id="PF02016"/>
    </source>
</evidence>
<dbReference type="SUPFAM" id="SSF141986">
    <property type="entry name" value="LD-carboxypeptidase A C-terminal domain-like"/>
    <property type="match status" value="1"/>
</dbReference>
<dbReference type="Gene3D" id="3.40.50.10740">
    <property type="entry name" value="Class I glutamine amidotransferase-like"/>
    <property type="match status" value="1"/>
</dbReference>
<feature type="active site" description="Charge relay system" evidence="6">
    <location>
        <position position="277"/>
    </location>
</feature>
<keyword evidence="10" id="KW-1185">Reference proteome</keyword>
<evidence type="ECO:0000313" key="9">
    <source>
        <dbReference type="EMBL" id="TFD99826.1"/>
    </source>
</evidence>
<dbReference type="Proteomes" id="UP000297776">
    <property type="component" value="Unassembled WGS sequence"/>
</dbReference>
<dbReference type="InterPro" id="IPR040449">
    <property type="entry name" value="Peptidase_S66_N"/>
</dbReference>
<comment type="similarity">
    <text evidence="1">Belongs to the peptidase S66 family.</text>
</comment>
<dbReference type="InterPro" id="IPR040921">
    <property type="entry name" value="Peptidase_S66C"/>
</dbReference>
<evidence type="ECO:0000256" key="6">
    <source>
        <dbReference type="PIRSR" id="PIRSR028757-1"/>
    </source>
</evidence>
<dbReference type="SUPFAM" id="SSF52317">
    <property type="entry name" value="Class I glutamine amidotransferase-like"/>
    <property type="match status" value="1"/>
</dbReference>
<evidence type="ECO:0000256" key="1">
    <source>
        <dbReference type="ARBA" id="ARBA00010233"/>
    </source>
</evidence>
<keyword evidence="3" id="KW-0645">Protease</keyword>
<dbReference type="InterPro" id="IPR027478">
    <property type="entry name" value="LdcA_N"/>
</dbReference>
<dbReference type="PIRSF" id="PIRSF028757">
    <property type="entry name" value="LD-carboxypeptidase"/>
    <property type="match status" value="1"/>
</dbReference>
<dbReference type="GO" id="GO:0008236">
    <property type="term" value="F:serine-type peptidase activity"/>
    <property type="evidence" value="ECO:0007669"/>
    <property type="project" value="UniProtKB-KW"/>
</dbReference>
<evidence type="ECO:0000313" key="10">
    <source>
        <dbReference type="Proteomes" id="UP000297776"/>
    </source>
</evidence>
<keyword evidence="5" id="KW-0720">Serine protease</keyword>
<accession>A0A4Y8LFQ2</accession>
<name>A0A4Y8LFQ2_9BACL</name>
<organism evidence="9 10">
    <name type="scientific">Jeotgalibacillus salarius</name>
    <dbReference type="NCBI Taxonomy" id="546023"/>
    <lineage>
        <taxon>Bacteria</taxon>
        <taxon>Bacillati</taxon>
        <taxon>Bacillota</taxon>
        <taxon>Bacilli</taxon>
        <taxon>Bacillales</taxon>
        <taxon>Caryophanaceae</taxon>
        <taxon>Jeotgalibacillus</taxon>
    </lineage>
</organism>
<reference evidence="9 10" key="1">
    <citation type="submission" date="2019-03" db="EMBL/GenBank/DDBJ databases">
        <authorList>
            <person name="Yang Y."/>
        </authorList>
    </citation>
    <scope>NUCLEOTIDE SEQUENCE [LARGE SCALE GENOMIC DNA]</scope>
    <source>
        <strain evidence="9 10">ASL-1</strain>
    </source>
</reference>